<sequence length="526" mass="59828">MYDFSNDSQLLSSISQGYVGCTGNVMIRDTTAIPELVAKQPVEENGIPRKTSLQSRQKDKIQLTNRPGTAKGRLESGDNIRVRIRDLSPSAANLHQQVAMDKPSPGKPDLSPYKERFEVLPSYRPQIFPAKTYLTRQGHLLLYAVRDQRQDEYPAGGLCYPEYSSHRLRPASAIVKLKTTSNGQRNVRKNSKEVSSGSNELRPKSAPPSKVSIGEEPPHDGENSYKNRIKTDAEVLAEIKAEISAASSKKQNRPISAKKKRRVLSARRRRKVSATEQHNLPTESSFEDTTGSHGEVTSGMDPMRVDGRGGATNHSAKVDPRRAKMRELAEKRRLEMEAMRNQMRSQLIAKEEEVIISDNELDSLLVPDESSSILECELSVEEIDKKVSTHSLMSDDSSLTDLLANQLAEQKRQAELEAQRQALERKKREEELARLEIEAELLRESEKARILAELERKQIEELKRRKRLEDWMDYQDEMKKERFDSLTKAYWRANSCSGISHAYTFSYFQAAKIEKPRLNHSKKELR</sequence>
<reference evidence="3 4" key="1">
    <citation type="journal article" date="2023" name="BMC Biol.">
        <title>The compact genome of the sponge Oopsacas minuta (Hexactinellida) is lacking key metazoan core genes.</title>
        <authorList>
            <person name="Santini S."/>
            <person name="Schenkelaars Q."/>
            <person name="Jourda C."/>
            <person name="Duchesne M."/>
            <person name="Belahbib H."/>
            <person name="Rocher C."/>
            <person name="Selva M."/>
            <person name="Riesgo A."/>
            <person name="Vervoort M."/>
            <person name="Leys S.P."/>
            <person name="Kodjabachian L."/>
            <person name="Le Bivic A."/>
            <person name="Borchiellini C."/>
            <person name="Claverie J.M."/>
            <person name="Renard E."/>
        </authorList>
    </citation>
    <scope>NUCLEOTIDE SEQUENCE [LARGE SCALE GENOMIC DNA]</scope>
    <source>
        <strain evidence="3">SPO-2</strain>
    </source>
</reference>
<feature type="region of interest" description="Disordered" evidence="2">
    <location>
        <begin position="179"/>
        <end position="225"/>
    </location>
</feature>
<feature type="compositionally biased region" description="Basic and acidic residues" evidence="2">
    <location>
        <begin position="216"/>
        <end position="225"/>
    </location>
</feature>
<keyword evidence="1" id="KW-0175">Coiled coil</keyword>
<keyword evidence="4" id="KW-1185">Reference proteome</keyword>
<evidence type="ECO:0000256" key="1">
    <source>
        <dbReference type="SAM" id="Coils"/>
    </source>
</evidence>
<comment type="caution">
    <text evidence="3">The sequence shown here is derived from an EMBL/GenBank/DDBJ whole genome shotgun (WGS) entry which is preliminary data.</text>
</comment>
<protein>
    <submittedName>
        <fullName evidence="3">Uncharacterized protein</fullName>
    </submittedName>
</protein>
<feature type="coiled-coil region" evidence="1">
    <location>
        <begin position="404"/>
        <end position="465"/>
    </location>
</feature>
<evidence type="ECO:0000256" key="2">
    <source>
        <dbReference type="SAM" id="MobiDB-lite"/>
    </source>
</evidence>
<evidence type="ECO:0000313" key="4">
    <source>
        <dbReference type="Proteomes" id="UP001165289"/>
    </source>
</evidence>
<dbReference type="Proteomes" id="UP001165289">
    <property type="component" value="Unassembled WGS sequence"/>
</dbReference>
<dbReference type="AlphaFoldDB" id="A0AAV7KAL3"/>
<evidence type="ECO:0000313" key="3">
    <source>
        <dbReference type="EMBL" id="KAI6658081.1"/>
    </source>
</evidence>
<dbReference type="EMBL" id="JAKMXF010000110">
    <property type="protein sequence ID" value="KAI6658081.1"/>
    <property type="molecule type" value="Genomic_DNA"/>
</dbReference>
<proteinExistence type="predicted"/>
<accession>A0AAV7KAL3</accession>
<feature type="compositionally biased region" description="Polar residues" evidence="2">
    <location>
        <begin position="275"/>
        <end position="292"/>
    </location>
</feature>
<gene>
    <name evidence="3" type="ORF">LOD99_15794</name>
</gene>
<organism evidence="3 4">
    <name type="scientific">Oopsacas minuta</name>
    <dbReference type="NCBI Taxonomy" id="111878"/>
    <lineage>
        <taxon>Eukaryota</taxon>
        <taxon>Metazoa</taxon>
        <taxon>Porifera</taxon>
        <taxon>Hexactinellida</taxon>
        <taxon>Hexasterophora</taxon>
        <taxon>Lyssacinosida</taxon>
        <taxon>Leucopsacidae</taxon>
        <taxon>Oopsacas</taxon>
    </lineage>
</organism>
<feature type="region of interest" description="Disordered" evidence="2">
    <location>
        <begin position="245"/>
        <end position="321"/>
    </location>
</feature>
<name>A0AAV7KAL3_9METZ</name>
<feature type="compositionally biased region" description="Basic residues" evidence="2">
    <location>
        <begin position="250"/>
        <end position="272"/>
    </location>
</feature>